<feature type="transmembrane region" description="Helical" evidence="1">
    <location>
        <begin position="39"/>
        <end position="60"/>
    </location>
</feature>
<dbReference type="Proteomes" id="UP000032874">
    <property type="component" value="Unassembled WGS sequence"/>
</dbReference>
<keyword evidence="1" id="KW-0812">Transmembrane</keyword>
<dbReference type="RefSeq" id="WP_039305156.1">
    <property type="nucleotide sequence ID" value="NZ_JQHL01000005.1"/>
</dbReference>
<keyword evidence="4" id="KW-1185">Reference proteome</keyword>
<sequence>MENALMVCKGLLIAVFGGTYLYLLTKLVIYTVNSSSEPFAWVLMIGGGAALLSLALALAAFLLQPAVYLLAALFAGVGALISRYRRSHV</sequence>
<evidence type="ECO:0000313" key="4">
    <source>
        <dbReference type="Proteomes" id="UP000032869"/>
    </source>
</evidence>
<dbReference type="OrthoDB" id="6638645at2"/>
<proteinExistence type="predicted"/>
<keyword evidence="1" id="KW-0472">Membrane</keyword>
<dbReference type="EMBL" id="JQHL01000005">
    <property type="protein sequence ID" value="KFX19823.1"/>
    <property type="molecule type" value="Genomic_DNA"/>
</dbReference>
<feature type="transmembrane region" description="Helical" evidence="1">
    <location>
        <begin position="12"/>
        <end position="32"/>
    </location>
</feature>
<organism evidence="2 5">
    <name type="scientific">Pectobacterium betavasculorum</name>
    <dbReference type="NCBI Taxonomy" id="55207"/>
    <lineage>
        <taxon>Bacteria</taxon>
        <taxon>Pseudomonadati</taxon>
        <taxon>Pseudomonadota</taxon>
        <taxon>Gammaproteobacteria</taxon>
        <taxon>Enterobacterales</taxon>
        <taxon>Pectobacteriaceae</taxon>
        <taxon>Pectobacterium</taxon>
    </lineage>
</organism>
<dbReference type="eggNOG" id="ENOG5033DT7">
    <property type="taxonomic scope" value="Bacteria"/>
</dbReference>
<protein>
    <submittedName>
        <fullName evidence="2">Uncharacterized protein</fullName>
    </submittedName>
</protein>
<gene>
    <name evidence="3" type="ORF">JV35_12970</name>
    <name evidence="2" type="ORF">KP22_06550</name>
</gene>
<reference evidence="4 5" key="1">
    <citation type="submission" date="2014-08" db="EMBL/GenBank/DDBJ databases">
        <title>Genome sequences of NCPPB Pectobacterium isolates.</title>
        <authorList>
            <person name="Glover R.H."/>
            <person name="Sapp M."/>
            <person name="Elphinstone J."/>
        </authorList>
    </citation>
    <scope>NUCLEOTIDE SEQUENCE [LARGE SCALE GENOMIC DNA]</scope>
    <source>
        <strain evidence="3 4">NCPPB 2793</strain>
        <strain evidence="2 5">NCPPB 2795</strain>
    </source>
</reference>
<dbReference type="Proteomes" id="UP000032869">
    <property type="component" value="Unassembled WGS sequence"/>
</dbReference>
<keyword evidence="1" id="KW-1133">Transmembrane helix</keyword>
<accession>A0A093S4H8</accession>
<dbReference type="STRING" id="55207.KP22_06550"/>
<evidence type="ECO:0000256" key="1">
    <source>
        <dbReference type="SAM" id="Phobius"/>
    </source>
</evidence>
<feature type="transmembrane region" description="Helical" evidence="1">
    <location>
        <begin position="66"/>
        <end position="84"/>
    </location>
</feature>
<evidence type="ECO:0000313" key="2">
    <source>
        <dbReference type="EMBL" id="KFX07744.1"/>
    </source>
</evidence>
<evidence type="ECO:0000313" key="3">
    <source>
        <dbReference type="EMBL" id="KFX19823.1"/>
    </source>
</evidence>
<evidence type="ECO:0000313" key="5">
    <source>
        <dbReference type="Proteomes" id="UP000032874"/>
    </source>
</evidence>
<dbReference type="AlphaFoldDB" id="A0A093S4H8"/>
<comment type="caution">
    <text evidence="2">The sequence shown here is derived from an EMBL/GenBank/DDBJ whole genome shotgun (WGS) entry which is preliminary data.</text>
</comment>
<name>A0A093S4H8_9GAMM</name>
<dbReference type="EMBL" id="JQHM01000001">
    <property type="protein sequence ID" value="KFX07744.1"/>
    <property type="molecule type" value="Genomic_DNA"/>
</dbReference>